<sequence>MHATPTLATRFARNTRVLRGDSPLSEDQMRAAAPSVFAEGKHASRSERYTYIPTIEVLRGLRKEGFEPFMVAQGASRIEGKAEFTKHMIRMRHAGQVQARPEANEIILINSHDGASSYQMLAGLFRFVCCNGLVVGQVVEDIRIPHKGNVQGEVIEGAFRVLDEFEAVEASAEGMKALTLRPEEQTAFATAALALRFGERGEDQPPPPVTAAQLVEARRPEDLGQSLWTTFQRVQENVMRGGQPGRSVQGRRLHTRPVGSIDRGVSLNRALWVLAEEMRRIRAAA</sequence>
<comment type="caution">
    <text evidence="1">The sequence shown here is derived from an EMBL/GenBank/DDBJ whole genome shotgun (WGS) entry which is preliminary data.</text>
</comment>
<dbReference type="InterPro" id="IPR026325">
    <property type="entry name" value="DUF932"/>
</dbReference>
<dbReference type="AlphaFoldDB" id="A0A839HQ24"/>
<accession>A0A839HQ24</accession>
<evidence type="ECO:0000313" key="2">
    <source>
        <dbReference type="Proteomes" id="UP000586093"/>
    </source>
</evidence>
<gene>
    <name evidence="1" type="ORF">H4F90_05995</name>
</gene>
<name>A0A839HQ24_9BURK</name>
<keyword evidence="2" id="KW-1185">Reference proteome</keyword>
<evidence type="ECO:0000313" key="1">
    <source>
        <dbReference type="EMBL" id="MBB1161530.1"/>
    </source>
</evidence>
<protein>
    <submittedName>
        <fullName evidence="1">DUF945 domain-containing protein</fullName>
    </submittedName>
</protein>
<dbReference type="Pfam" id="PF06067">
    <property type="entry name" value="DUF932"/>
    <property type="match status" value="1"/>
</dbReference>
<dbReference type="Proteomes" id="UP000586093">
    <property type="component" value="Unassembled WGS sequence"/>
</dbReference>
<organism evidence="1 2">
    <name type="scientific">Aquariibacter albus</name>
    <dbReference type="NCBI Taxonomy" id="2759899"/>
    <lineage>
        <taxon>Bacteria</taxon>
        <taxon>Pseudomonadati</taxon>
        <taxon>Pseudomonadota</taxon>
        <taxon>Betaproteobacteria</taxon>
        <taxon>Burkholderiales</taxon>
        <taxon>Sphaerotilaceae</taxon>
        <taxon>Aquariibacter</taxon>
    </lineage>
</organism>
<reference evidence="1 2" key="1">
    <citation type="submission" date="2020-08" db="EMBL/GenBank/DDBJ databases">
        <title>Aquariorum lacteus gen. nov., sp. nov., a new member of the family Comamonadaceae, isolated from freshwater aquarium.</title>
        <authorList>
            <person name="Chun S.-J."/>
        </authorList>
    </citation>
    <scope>NUCLEOTIDE SEQUENCE [LARGE SCALE GENOMIC DNA]</scope>
    <source>
        <strain evidence="1 2">SJAQ100</strain>
    </source>
</reference>
<dbReference type="RefSeq" id="WP_182662386.1">
    <property type="nucleotide sequence ID" value="NZ_JACIVI010000001.1"/>
</dbReference>
<dbReference type="EMBL" id="JACIVI010000001">
    <property type="protein sequence ID" value="MBB1161530.1"/>
    <property type="molecule type" value="Genomic_DNA"/>
</dbReference>
<proteinExistence type="predicted"/>